<name>A0A0A9FEN5_ARUDO</name>
<sequence>MLYFQTMLSLNFAPYVNLCTLYFKFLTSF</sequence>
<reference evidence="1" key="1">
    <citation type="submission" date="2014-09" db="EMBL/GenBank/DDBJ databases">
        <authorList>
            <person name="Magalhaes I.L.F."/>
            <person name="Oliveira U."/>
            <person name="Santos F.R."/>
            <person name="Vidigal T.H.D.A."/>
            <person name="Brescovit A.D."/>
            <person name="Santos A.J."/>
        </authorList>
    </citation>
    <scope>NUCLEOTIDE SEQUENCE</scope>
    <source>
        <tissue evidence="1">Shoot tissue taken approximately 20 cm above the soil surface</tissue>
    </source>
</reference>
<evidence type="ECO:0000313" key="1">
    <source>
        <dbReference type="EMBL" id="JAE10822.1"/>
    </source>
</evidence>
<dbReference type="AlphaFoldDB" id="A0A0A9FEN5"/>
<proteinExistence type="predicted"/>
<organism evidence="1">
    <name type="scientific">Arundo donax</name>
    <name type="common">Giant reed</name>
    <name type="synonym">Donax arundinaceus</name>
    <dbReference type="NCBI Taxonomy" id="35708"/>
    <lineage>
        <taxon>Eukaryota</taxon>
        <taxon>Viridiplantae</taxon>
        <taxon>Streptophyta</taxon>
        <taxon>Embryophyta</taxon>
        <taxon>Tracheophyta</taxon>
        <taxon>Spermatophyta</taxon>
        <taxon>Magnoliopsida</taxon>
        <taxon>Liliopsida</taxon>
        <taxon>Poales</taxon>
        <taxon>Poaceae</taxon>
        <taxon>PACMAD clade</taxon>
        <taxon>Arundinoideae</taxon>
        <taxon>Arundineae</taxon>
        <taxon>Arundo</taxon>
    </lineage>
</organism>
<accession>A0A0A9FEN5</accession>
<reference evidence="1" key="2">
    <citation type="journal article" date="2015" name="Data Brief">
        <title>Shoot transcriptome of the giant reed, Arundo donax.</title>
        <authorList>
            <person name="Barrero R.A."/>
            <person name="Guerrero F.D."/>
            <person name="Moolhuijzen P."/>
            <person name="Goolsby J.A."/>
            <person name="Tidwell J."/>
            <person name="Bellgard S.E."/>
            <person name="Bellgard M.I."/>
        </authorList>
    </citation>
    <scope>NUCLEOTIDE SEQUENCE</scope>
    <source>
        <tissue evidence="1">Shoot tissue taken approximately 20 cm above the soil surface</tissue>
    </source>
</reference>
<protein>
    <submittedName>
        <fullName evidence="1">Uncharacterized protein</fullName>
    </submittedName>
</protein>
<dbReference type="EMBL" id="GBRH01187074">
    <property type="protein sequence ID" value="JAE10822.1"/>
    <property type="molecule type" value="Transcribed_RNA"/>
</dbReference>